<evidence type="ECO:0000259" key="9">
    <source>
        <dbReference type="PROSITE" id="PS50850"/>
    </source>
</evidence>
<keyword evidence="3" id="KW-1003">Cell membrane</keyword>
<evidence type="ECO:0000256" key="8">
    <source>
        <dbReference type="SAM" id="Phobius"/>
    </source>
</evidence>
<dbReference type="OrthoDB" id="4080117at2"/>
<evidence type="ECO:0000256" key="4">
    <source>
        <dbReference type="ARBA" id="ARBA00022692"/>
    </source>
</evidence>
<dbReference type="PANTHER" id="PTHR42718:SF46">
    <property type="entry name" value="BLR6921 PROTEIN"/>
    <property type="match status" value="1"/>
</dbReference>
<dbReference type="InterPro" id="IPR005829">
    <property type="entry name" value="Sugar_transporter_CS"/>
</dbReference>
<dbReference type="EMBL" id="PVTF01000011">
    <property type="protein sequence ID" value="PRY36891.1"/>
    <property type="molecule type" value="Genomic_DNA"/>
</dbReference>
<feature type="transmembrane region" description="Helical" evidence="8">
    <location>
        <begin position="136"/>
        <end position="154"/>
    </location>
</feature>
<dbReference type="Pfam" id="PF07690">
    <property type="entry name" value="MFS_1"/>
    <property type="match status" value="1"/>
</dbReference>
<dbReference type="Gene3D" id="1.20.1250.20">
    <property type="entry name" value="MFS general substrate transporter like domains"/>
    <property type="match status" value="1"/>
</dbReference>
<keyword evidence="11" id="KW-1185">Reference proteome</keyword>
<feature type="domain" description="Major facilitator superfamily (MFS) profile" evidence="9">
    <location>
        <begin position="37"/>
        <end position="499"/>
    </location>
</feature>
<keyword evidence="2" id="KW-0813">Transport</keyword>
<dbReference type="InterPro" id="IPR020846">
    <property type="entry name" value="MFS_dom"/>
</dbReference>
<dbReference type="PROSITE" id="PS00216">
    <property type="entry name" value="SUGAR_TRANSPORT_1"/>
    <property type="match status" value="1"/>
</dbReference>
<dbReference type="InterPro" id="IPR004638">
    <property type="entry name" value="EmrB-like"/>
</dbReference>
<dbReference type="PROSITE" id="PS50850">
    <property type="entry name" value="MFS"/>
    <property type="match status" value="1"/>
</dbReference>
<sequence length="512" mass="51053">MSPVTPVEKSGAPAASAAPTTGVASDGGRRPVNRWLALVVLSLAQLMVVLDSTIVNIALPTAQHDLGFSADGRQWVVTGYALAFGSLLLLGGRLSDHFGRRRVFVVGVVGFAAASALGGAAGGLAVLLVARVAQGVFAALLAPAALSMVAVAFADDPAERGRAFGVFGAISGAGGALGLLLGGVLTQGLSWRWCLYVNLVIAGVAFVGALLFLPATGRPERTRFDVAGTVTAVLGLVGVVYGLGNAASTGWTDVRTVGPTVAGVLLMAVFVLVERRVRDPLLPLPVILDRDRGAAYLAVGISGTGGFAVFLFLTYYLAETLGFSPVRTGVAFLPMVGLIMVGAVFSGAVLLPRTGPRPVVAAGCLLAAVGMALLTGIGVDSTYASGVLPSLLVIGLGLGLVFGPGQNAATSGVGPHETGAASAMVNIAQQVGGSIGLAVFSSLGASAVAGHLAAHPATAADPAALVEATLAGYHLVFRVAAALFLGGAVLAAVLFRGGPLPTNPDAPPVSAH</sequence>
<dbReference type="SUPFAM" id="SSF103473">
    <property type="entry name" value="MFS general substrate transporter"/>
    <property type="match status" value="1"/>
</dbReference>
<feature type="transmembrane region" description="Helical" evidence="8">
    <location>
        <begin position="475"/>
        <end position="495"/>
    </location>
</feature>
<feature type="transmembrane region" description="Helical" evidence="8">
    <location>
        <begin position="358"/>
        <end position="377"/>
    </location>
</feature>
<evidence type="ECO:0000256" key="7">
    <source>
        <dbReference type="SAM" id="MobiDB-lite"/>
    </source>
</evidence>
<evidence type="ECO:0000256" key="2">
    <source>
        <dbReference type="ARBA" id="ARBA00022448"/>
    </source>
</evidence>
<evidence type="ECO:0000256" key="3">
    <source>
        <dbReference type="ARBA" id="ARBA00022475"/>
    </source>
</evidence>
<dbReference type="InterPro" id="IPR011701">
    <property type="entry name" value="MFS"/>
</dbReference>
<feature type="transmembrane region" description="Helical" evidence="8">
    <location>
        <begin position="383"/>
        <end position="402"/>
    </location>
</feature>
<dbReference type="RefSeq" id="WP_106192358.1">
    <property type="nucleotide sequence ID" value="NZ_PVTF01000011.1"/>
</dbReference>
<name>A0A2T0STZ3_9PSEU</name>
<proteinExistence type="predicted"/>
<accession>A0A2T0STZ3</accession>
<dbReference type="AlphaFoldDB" id="A0A2T0STZ3"/>
<organism evidence="10 11">
    <name type="scientific">Umezawaea tangerina</name>
    <dbReference type="NCBI Taxonomy" id="84725"/>
    <lineage>
        <taxon>Bacteria</taxon>
        <taxon>Bacillati</taxon>
        <taxon>Actinomycetota</taxon>
        <taxon>Actinomycetes</taxon>
        <taxon>Pseudonocardiales</taxon>
        <taxon>Pseudonocardiaceae</taxon>
        <taxon>Umezawaea</taxon>
    </lineage>
</organism>
<dbReference type="CDD" id="cd17321">
    <property type="entry name" value="MFS_MMR_MDR_like"/>
    <property type="match status" value="1"/>
</dbReference>
<dbReference type="Gene3D" id="1.20.1720.10">
    <property type="entry name" value="Multidrug resistance protein D"/>
    <property type="match status" value="1"/>
</dbReference>
<dbReference type="InterPro" id="IPR036259">
    <property type="entry name" value="MFS_trans_sf"/>
</dbReference>
<reference evidence="10 11" key="1">
    <citation type="submission" date="2018-03" db="EMBL/GenBank/DDBJ databases">
        <title>Genomic Encyclopedia of Archaeal and Bacterial Type Strains, Phase II (KMG-II): from individual species to whole genera.</title>
        <authorList>
            <person name="Goeker M."/>
        </authorList>
    </citation>
    <scope>NUCLEOTIDE SEQUENCE [LARGE SCALE GENOMIC DNA]</scope>
    <source>
        <strain evidence="10 11">DSM 44720</strain>
    </source>
</reference>
<dbReference type="GO" id="GO:0022857">
    <property type="term" value="F:transmembrane transporter activity"/>
    <property type="evidence" value="ECO:0007669"/>
    <property type="project" value="InterPro"/>
</dbReference>
<feature type="transmembrane region" description="Helical" evidence="8">
    <location>
        <begin position="226"/>
        <end position="244"/>
    </location>
</feature>
<feature type="transmembrane region" description="Helical" evidence="8">
    <location>
        <begin position="195"/>
        <end position="214"/>
    </location>
</feature>
<dbReference type="Proteomes" id="UP000239494">
    <property type="component" value="Unassembled WGS sequence"/>
</dbReference>
<evidence type="ECO:0000313" key="10">
    <source>
        <dbReference type="EMBL" id="PRY36891.1"/>
    </source>
</evidence>
<keyword evidence="6 8" id="KW-0472">Membrane</keyword>
<feature type="compositionally biased region" description="Low complexity" evidence="7">
    <location>
        <begin position="10"/>
        <end position="22"/>
    </location>
</feature>
<protein>
    <submittedName>
        <fullName evidence="10">EmrB/QacA subfamily drug resistance transporter</fullName>
    </submittedName>
</protein>
<feature type="transmembrane region" description="Helical" evidence="8">
    <location>
        <begin position="75"/>
        <end position="91"/>
    </location>
</feature>
<feature type="transmembrane region" description="Helical" evidence="8">
    <location>
        <begin position="166"/>
        <end position="189"/>
    </location>
</feature>
<comment type="caution">
    <text evidence="10">The sequence shown here is derived from an EMBL/GenBank/DDBJ whole genome shotgun (WGS) entry which is preliminary data.</text>
</comment>
<feature type="transmembrane region" description="Helical" evidence="8">
    <location>
        <begin position="35"/>
        <end position="55"/>
    </location>
</feature>
<comment type="subcellular location">
    <subcellularLocation>
        <location evidence="1">Cell membrane</location>
        <topology evidence="1">Multi-pass membrane protein</topology>
    </subcellularLocation>
</comment>
<gene>
    <name evidence="10" type="ORF">CLV43_111263</name>
</gene>
<evidence type="ECO:0000256" key="6">
    <source>
        <dbReference type="ARBA" id="ARBA00023136"/>
    </source>
</evidence>
<evidence type="ECO:0000256" key="1">
    <source>
        <dbReference type="ARBA" id="ARBA00004651"/>
    </source>
</evidence>
<feature type="transmembrane region" description="Helical" evidence="8">
    <location>
        <begin position="256"/>
        <end position="273"/>
    </location>
</feature>
<feature type="transmembrane region" description="Helical" evidence="8">
    <location>
        <begin position="103"/>
        <end position="130"/>
    </location>
</feature>
<dbReference type="GO" id="GO:0005886">
    <property type="term" value="C:plasma membrane"/>
    <property type="evidence" value="ECO:0007669"/>
    <property type="project" value="UniProtKB-SubCell"/>
</dbReference>
<dbReference type="PANTHER" id="PTHR42718">
    <property type="entry name" value="MAJOR FACILITATOR SUPERFAMILY MULTIDRUG TRANSPORTER MFSC"/>
    <property type="match status" value="1"/>
</dbReference>
<feature type="region of interest" description="Disordered" evidence="7">
    <location>
        <begin position="1"/>
        <end position="27"/>
    </location>
</feature>
<evidence type="ECO:0000313" key="11">
    <source>
        <dbReference type="Proteomes" id="UP000239494"/>
    </source>
</evidence>
<dbReference type="NCBIfam" id="TIGR00711">
    <property type="entry name" value="efflux_EmrB"/>
    <property type="match status" value="1"/>
</dbReference>
<keyword evidence="4 8" id="KW-0812">Transmembrane</keyword>
<feature type="transmembrane region" description="Helical" evidence="8">
    <location>
        <begin position="294"/>
        <end position="318"/>
    </location>
</feature>
<keyword evidence="5 8" id="KW-1133">Transmembrane helix</keyword>
<evidence type="ECO:0000256" key="5">
    <source>
        <dbReference type="ARBA" id="ARBA00022989"/>
    </source>
</evidence>
<feature type="transmembrane region" description="Helical" evidence="8">
    <location>
        <begin position="330"/>
        <end position="351"/>
    </location>
</feature>